<feature type="transmembrane region" description="Helical" evidence="1">
    <location>
        <begin position="362"/>
        <end position="381"/>
    </location>
</feature>
<keyword evidence="1" id="KW-1133">Transmembrane helix</keyword>
<dbReference type="SUPFAM" id="SSF49785">
    <property type="entry name" value="Galactose-binding domain-like"/>
    <property type="match status" value="1"/>
</dbReference>
<feature type="transmembrane region" description="Helical" evidence="1">
    <location>
        <begin position="523"/>
        <end position="542"/>
    </location>
</feature>
<dbReference type="Pfam" id="PF00754">
    <property type="entry name" value="F5_F8_type_C"/>
    <property type="match status" value="1"/>
</dbReference>
<dbReference type="AlphaFoldDB" id="A0A081BQT0"/>
<name>A0A081BQT0_9BACT</name>
<feature type="transmembrane region" description="Helical" evidence="1">
    <location>
        <begin position="492"/>
        <end position="517"/>
    </location>
</feature>
<accession>A0A081BQT0</accession>
<feature type="transmembrane region" description="Helical" evidence="1">
    <location>
        <begin position="585"/>
        <end position="607"/>
    </location>
</feature>
<dbReference type="Proteomes" id="UP000030700">
    <property type="component" value="Unassembled WGS sequence"/>
</dbReference>
<sequence length="876" mass="99036">MFQQRLMTIFQRINPYVPHVMFGVLAALLILLAVNDRNFRPLRNKAAWNADSNYSKAGARFAIDRDLETWWSSYYPMTFGMWMQVDVGRPVTLNGVTLRVNKESKEAQPKEWVVKVSRDGSEWKTVNSRDSAVDGTLLLIPFAAVSARYIQIIQTTIATTPSPWRIYELDLLQPVVPWQFPRSTLISVIIGWLFFMIAVLLFRQRSLVAPLRSRFGFSEPAAPAHAVVAMSILAVVLLMSWGLSVYHAEYDELSPHESQYVKAIAFGRHSTGEWLSAYFQHVKTGAYWLSLLAVRLIYNCCRSQLAAFRMIPAMFGVGSLFLIFLTWRAVSRSHLALWEALTASALFGLTGWTLLLHREGDFSAALVFFGLLETWLSFYILHDRPSVWLTSLFSVVSLLGVCVHPGLFWLPVGVLFFEAWHLWLCAYAPNWLLSSDLNAYRFSDHRRKIVWYLLALLPMLGYGIVTIRQPLRLFQQIAVANLSAAINDFPEILRVCGFSGIAGMICFSAALLGGVYVLSERRLGEWFFLVNGSVFVVILAVISPEYLRAARAFLLLLMTLLCAKGLNGTVAFLTPRHTVCGRQILQALCLIACAGYSGVFAANTLFWGNARLPYDSQTYAEQQTRRQLRQLTDAIHADSDDCKTMATFTEHDKEMLASIYHLPIGVANFKELWRVAVQGIFVVYLFADTTSAQHPEVADFLRKYYEKLGASRSLAVYHIRREFRDQPQRYYPEDLFANTGRGIQDQTASRGVARETTSADKPGLLSFGPFCRVCQPGRYIARFALQTNEPVYDTIATLKVVEGTVGTPVSRTLTGRELFPAGQYHLIDVPFTIDFTDTPAYQMKRYQFFTETTGAAGIRLNYIELLRQEAEVSPQQ</sequence>
<evidence type="ECO:0000313" key="3">
    <source>
        <dbReference type="EMBL" id="GAK53761.1"/>
    </source>
</evidence>
<dbReference type="EMBL" id="DF820460">
    <property type="protein sequence ID" value="GAK53761.1"/>
    <property type="molecule type" value="Genomic_DNA"/>
</dbReference>
<feature type="transmembrane region" description="Helical" evidence="1">
    <location>
        <begin position="180"/>
        <end position="202"/>
    </location>
</feature>
<keyword evidence="4" id="KW-1185">Reference proteome</keyword>
<dbReference type="Gene3D" id="2.60.120.260">
    <property type="entry name" value="Galactose-binding domain-like"/>
    <property type="match status" value="1"/>
</dbReference>
<dbReference type="InterPro" id="IPR008979">
    <property type="entry name" value="Galactose-bd-like_sf"/>
</dbReference>
<proteinExistence type="predicted"/>
<keyword evidence="1" id="KW-0472">Membrane</keyword>
<gene>
    <name evidence="3" type="ORF">U14_05035</name>
</gene>
<keyword evidence="1" id="KW-0812">Transmembrane</keyword>
<feature type="transmembrane region" description="Helical" evidence="1">
    <location>
        <begin position="554"/>
        <end position="573"/>
    </location>
</feature>
<feature type="transmembrane region" description="Helical" evidence="1">
    <location>
        <begin position="278"/>
        <end position="298"/>
    </location>
</feature>
<feature type="domain" description="F5/8 type C" evidence="2">
    <location>
        <begin position="27"/>
        <end position="174"/>
    </location>
</feature>
<keyword evidence="3" id="KW-0378">Hydrolase</keyword>
<dbReference type="STRING" id="1499966.U14_05035"/>
<feature type="transmembrane region" description="Helical" evidence="1">
    <location>
        <begin position="16"/>
        <end position="35"/>
    </location>
</feature>
<reference evidence="3" key="1">
    <citation type="journal article" date="2015" name="PeerJ">
        <title>First genomic representation of candidate bacterial phylum KSB3 points to enhanced environmental sensing as a trigger of wastewater bulking.</title>
        <authorList>
            <person name="Sekiguchi Y."/>
            <person name="Ohashi A."/>
            <person name="Parks D.H."/>
            <person name="Yamauchi T."/>
            <person name="Tyson G.W."/>
            <person name="Hugenholtz P."/>
        </authorList>
    </citation>
    <scope>NUCLEOTIDE SEQUENCE [LARGE SCALE GENOMIC DNA]</scope>
</reference>
<evidence type="ECO:0000256" key="1">
    <source>
        <dbReference type="SAM" id="Phobius"/>
    </source>
</evidence>
<organism evidence="3">
    <name type="scientific">Candidatus Moduliflexus flocculans</name>
    <dbReference type="NCBI Taxonomy" id="1499966"/>
    <lineage>
        <taxon>Bacteria</taxon>
        <taxon>Candidatus Moduliflexota</taxon>
        <taxon>Candidatus Moduliflexia</taxon>
        <taxon>Candidatus Moduliflexales</taxon>
        <taxon>Candidatus Moduliflexaceae</taxon>
    </lineage>
</organism>
<feature type="transmembrane region" description="Helical" evidence="1">
    <location>
        <begin position="449"/>
        <end position="471"/>
    </location>
</feature>
<evidence type="ECO:0000313" key="4">
    <source>
        <dbReference type="Proteomes" id="UP000030700"/>
    </source>
</evidence>
<dbReference type="PROSITE" id="PS50022">
    <property type="entry name" value="FA58C_3"/>
    <property type="match status" value="1"/>
</dbReference>
<protein>
    <submittedName>
        <fullName evidence="3">Putative Glycosyl hydrolase</fullName>
    </submittedName>
</protein>
<feature type="transmembrane region" description="Helical" evidence="1">
    <location>
        <begin position="222"/>
        <end position="243"/>
    </location>
</feature>
<dbReference type="GO" id="GO:0016787">
    <property type="term" value="F:hydrolase activity"/>
    <property type="evidence" value="ECO:0007669"/>
    <property type="project" value="UniProtKB-KW"/>
</dbReference>
<feature type="transmembrane region" description="Helical" evidence="1">
    <location>
        <begin position="336"/>
        <end position="355"/>
    </location>
</feature>
<evidence type="ECO:0000259" key="2">
    <source>
        <dbReference type="PROSITE" id="PS50022"/>
    </source>
</evidence>
<dbReference type="InterPro" id="IPR000421">
    <property type="entry name" value="FA58C"/>
</dbReference>
<dbReference type="HOGENOM" id="CLU_335776_0_0_0"/>
<feature type="transmembrane region" description="Helical" evidence="1">
    <location>
        <begin position="310"/>
        <end position="330"/>
    </location>
</feature>